<gene>
    <name evidence="2" type="ORF">HRJ53_11875</name>
</gene>
<evidence type="ECO:0000313" key="2">
    <source>
        <dbReference type="EMBL" id="MBA0085685.1"/>
    </source>
</evidence>
<reference evidence="2" key="1">
    <citation type="submission" date="2020-06" db="EMBL/GenBank/DDBJ databases">
        <title>Legume-microbial interactions unlock mineral nutrients during tropical forest succession.</title>
        <authorList>
            <person name="Epihov D.Z."/>
        </authorList>
    </citation>
    <scope>NUCLEOTIDE SEQUENCE [LARGE SCALE GENOMIC DNA]</scope>
    <source>
        <strain evidence="2">Pan2503</strain>
    </source>
</reference>
<keyword evidence="1" id="KW-0812">Transmembrane</keyword>
<feature type="transmembrane region" description="Helical" evidence="1">
    <location>
        <begin position="26"/>
        <end position="48"/>
    </location>
</feature>
<protein>
    <submittedName>
        <fullName evidence="2">Uncharacterized protein</fullName>
    </submittedName>
</protein>
<dbReference type="AlphaFoldDB" id="A0A7V8NQN3"/>
<dbReference type="Proteomes" id="UP000567293">
    <property type="component" value="Unassembled WGS sequence"/>
</dbReference>
<keyword evidence="1" id="KW-0472">Membrane</keyword>
<evidence type="ECO:0000256" key="1">
    <source>
        <dbReference type="SAM" id="Phobius"/>
    </source>
</evidence>
<organism evidence="2 3">
    <name type="scientific">Candidatus Acidiferrum panamense</name>
    <dbReference type="NCBI Taxonomy" id="2741543"/>
    <lineage>
        <taxon>Bacteria</taxon>
        <taxon>Pseudomonadati</taxon>
        <taxon>Acidobacteriota</taxon>
        <taxon>Terriglobia</taxon>
        <taxon>Candidatus Acidiferrales</taxon>
        <taxon>Candidatus Acidiferrum</taxon>
    </lineage>
</organism>
<comment type="caution">
    <text evidence="2">The sequence shown here is derived from an EMBL/GenBank/DDBJ whole genome shotgun (WGS) entry which is preliminary data.</text>
</comment>
<dbReference type="EMBL" id="JACDQQ010001157">
    <property type="protein sequence ID" value="MBA0085685.1"/>
    <property type="molecule type" value="Genomic_DNA"/>
</dbReference>
<sequence>MNEKENQSSFPYGEIKVYRLNRLYRVYHFVVGAAALVGAVLVHQFLILSMVLGATQKQLHICGLMV</sequence>
<proteinExistence type="predicted"/>
<name>A0A7V8NQN3_9BACT</name>
<keyword evidence="3" id="KW-1185">Reference proteome</keyword>
<accession>A0A7V8NQN3</accession>
<evidence type="ECO:0000313" key="3">
    <source>
        <dbReference type="Proteomes" id="UP000567293"/>
    </source>
</evidence>
<keyword evidence="1" id="KW-1133">Transmembrane helix</keyword>